<dbReference type="SUPFAM" id="SSF55729">
    <property type="entry name" value="Acyl-CoA N-acyltransferases (Nat)"/>
    <property type="match status" value="1"/>
</dbReference>
<dbReference type="GO" id="GO:0016747">
    <property type="term" value="F:acyltransferase activity, transferring groups other than amino-acyl groups"/>
    <property type="evidence" value="ECO:0007669"/>
    <property type="project" value="InterPro"/>
</dbReference>
<dbReference type="InterPro" id="IPR016181">
    <property type="entry name" value="Acyl_CoA_acyltransferase"/>
</dbReference>
<dbReference type="RefSeq" id="WP_130346197.1">
    <property type="nucleotide sequence ID" value="NZ_SGWQ01000008.1"/>
</dbReference>
<dbReference type="PROSITE" id="PS51186">
    <property type="entry name" value="GNAT"/>
    <property type="match status" value="1"/>
</dbReference>
<evidence type="ECO:0000259" key="1">
    <source>
        <dbReference type="PROSITE" id="PS51186"/>
    </source>
</evidence>
<dbReference type="Gene3D" id="3.40.630.30">
    <property type="match status" value="1"/>
</dbReference>
<feature type="domain" description="N-acetyltransferase" evidence="1">
    <location>
        <begin position="1"/>
        <end position="175"/>
    </location>
</feature>
<dbReference type="Pfam" id="PF13508">
    <property type="entry name" value="Acetyltransf_7"/>
    <property type="match status" value="1"/>
</dbReference>
<accession>A0A4Q7KJF3</accession>
<dbReference type="InterPro" id="IPR000182">
    <property type="entry name" value="GNAT_dom"/>
</dbReference>
<sequence>MAVADLPGDAIAEVYTAAFAEPPYSQQRDKTERAMALLPTIAVQPGARAVLARMDGELVGGAWGWRTPPGLCAEDGPYPRRLYDGIGVALGGADAAERLLVGRFEVSSLFVHPDHQGAGIGRALLTHLVDGTSAWLLSWLASAALPAYRRWGWRERVKFTSGEADVALLTIEEVPG</sequence>
<dbReference type="CDD" id="cd04301">
    <property type="entry name" value="NAT_SF"/>
    <property type="match status" value="1"/>
</dbReference>
<dbReference type="AlphaFoldDB" id="A0A4Q7KJF3"/>
<dbReference type="Proteomes" id="UP000294257">
    <property type="component" value="Unassembled WGS sequence"/>
</dbReference>
<evidence type="ECO:0000313" key="3">
    <source>
        <dbReference type="Proteomes" id="UP000294257"/>
    </source>
</evidence>
<proteinExistence type="predicted"/>
<keyword evidence="3" id="KW-1185">Reference proteome</keyword>
<protein>
    <submittedName>
        <fullName evidence="2">Acetyltransferase (GNAT) family protein</fullName>
    </submittedName>
</protein>
<comment type="caution">
    <text evidence="2">The sequence shown here is derived from an EMBL/GenBank/DDBJ whole genome shotgun (WGS) entry which is preliminary data.</text>
</comment>
<reference evidence="2 3" key="1">
    <citation type="submission" date="2019-02" db="EMBL/GenBank/DDBJ databases">
        <title>Genomic Encyclopedia of Type Strains, Phase IV (KMG-IV): sequencing the most valuable type-strain genomes for metagenomic binning, comparative biology and taxonomic classification.</title>
        <authorList>
            <person name="Goeker M."/>
        </authorList>
    </citation>
    <scope>NUCLEOTIDE SEQUENCE [LARGE SCALE GENOMIC DNA]</scope>
    <source>
        <strain evidence="2 3">DSM 101727</strain>
    </source>
</reference>
<organism evidence="2 3">
    <name type="scientific">Herbihabitans rhizosphaerae</name>
    <dbReference type="NCBI Taxonomy" id="1872711"/>
    <lineage>
        <taxon>Bacteria</taxon>
        <taxon>Bacillati</taxon>
        <taxon>Actinomycetota</taxon>
        <taxon>Actinomycetes</taxon>
        <taxon>Pseudonocardiales</taxon>
        <taxon>Pseudonocardiaceae</taxon>
        <taxon>Herbihabitans</taxon>
    </lineage>
</organism>
<dbReference type="OrthoDB" id="3371202at2"/>
<dbReference type="EMBL" id="SGWQ01000008">
    <property type="protein sequence ID" value="RZS34744.1"/>
    <property type="molecule type" value="Genomic_DNA"/>
</dbReference>
<keyword evidence="2" id="KW-0808">Transferase</keyword>
<name>A0A4Q7KJF3_9PSEU</name>
<evidence type="ECO:0000313" key="2">
    <source>
        <dbReference type="EMBL" id="RZS34744.1"/>
    </source>
</evidence>
<gene>
    <name evidence="2" type="ORF">EV193_10892</name>
</gene>